<dbReference type="Proteomes" id="UP000466785">
    <property type="component" value="Chromosome"/>
</dbReference>
<dbReference type="KEGG" id="mpof:MPOR_13770"/>
<sequence>MSLSAWMSDNEHKWRERFTPVRLVVETDFTAEEVRDAHKRYGAAARGLFLRGWTYEQFIKRFPALTVFVLVGHAALEYDQGRYWDSFWDELGMGRDPDFESELRAKLFGLLDKFSLARSPRIERAHAFKYVMTLTLHAGIPAHCLADVLQVINTHISQGRAASGAALVEWLEEPGKEHRLEALDVPVRNFLVNGAEFAIDILDRIIEFVEAAAADPALLDRHLDSSTTGLPDVLLRELVQQLRDEPVEFGRKQLTVRSRRQPAVYYDVDDDEIVLELPAPTADTDLPWRVSFDGDVRQVRPARKWGTETQLAKIAVPGPVREIIMAHPGVASTSLPLVVKSDPLLVFDKSGRWVPRRDGLKDCVWAVFPASYSLVDSHSGQLVEVADSGSPAGWRGWRSVFVSLDDIAGLQLRAANGDDVGAPRTVRKDARPSFRLGEVIPGVYSTDGRTVYSSRPWVMLPPSTSKPGPEWTVRVRRFGESDWLVEEKWCAEGVETCLDPFDEAEQPQLGLFEIVVTGPLGADARCVVFMAEGLTATVDTGIRVPLAGGLTPCTAGVSSESFTISPAEPIEFGPRRLDAQVQLSDGVNAAAIIVRPPHVEIRAGEVGAPAAWRMTAEVCDPEDFTQDRFVAIRAPGVDSVVFKYVSRHGDPLQSDWSPRQRQGDVFESRTQQFADTVRSHPAGRIVATLTCDGSSTDVTVLHAQPKQLASRVELLEDKLIFFDIAELDDLAVYVWSTTAPWSSPEVLAIVDGTASLPSFLIEAGPLRCQLFVDDPWMLIEPPSNPGDAAFRVDQLGWREDGTPAEVRLARYLGAMPSPPRDLGPIPEVWAAMAQLHADGRTDRFEGLIELLDQNPRTALECLGDSTIAPGDKMAMLIRSELVNQDFSAEETLNDLHSHPWFGCMVELADLPSLFHRRHEVRDERKQTLAYLGDRGGLPLIDLLRTGKNSSVDNACFDENVYQWTRVDGARIQAKLQEIQQVPLAQLHPESLRAGVYEAFGRRSEWISTGWSMNFAQQLSFVMNPIKKVSRPSYDAVTARCEAVSVIDHIENPWILMSVHTLTLALLARLEAHGRIGGQYLNRGLLVDWARLAQLCPVMVSNDILIAEALILHERNVDFVGEDV</sequence>
<dbReference type="AlphaFoldDB" id="A0A6N4V6Y9"/>
<name>A0A6N4V6Y9_9MYCO</name>
<protein>
    <submittedName>
        <fullName evidence="1">Uncharacterized protein</fullName>
    </submittedName>
</protein>
<reference evidence="1 2" key="1">
    <citation type="journal article" date="2019" name="Emerg. Microbes Infect.">
        <title>Comprehensive subspecies identification of 175 nontuberculous mycobacteria species based on 7547 genomic profiles.</title>
        <authorList>
            <person name="Matsumoto Y."/>
            <person name="Kinjo T."/>
            <person name="Motooka D."/>
            <person name="Nabeya D."/>
            <person name="Jung N."/>
            <person name="Uechi K."/>
            <person name="Horii T."/>
            <person name="Iida T."/>
            <person name="Fujita J."/>
            <person name="Nakamura S."/>
        </authorList>
    </citation>
    <scope>NUCLEOTIDE SEQUENCE [LARGE SCALE GENOMIC DNA]</scope>
    <source>
        <strain evidence="1 2">JCM 12603</strain>
    </source>
</reference>
<gene>
    <name evidence="1" type="ORF">MPOR_13770</name>
</gene>
<evidence type="ECO:0000313" key="1">
    <source>
        <dbReference type="EMBL" id="BBX50351.1"/>
    </source>
</evidence>
<dbReference type="EMBL" id="AP022570">
    <property type="protein sequence ID" value="BBX50351.1"/>
    <property type="molecule type" value="Genomic_DNA"/>
</dbReference>
<keyword evidence="2" id="KW-1185">Reference proteome</keyword>
<evidence type="ECO:0000313" key="2">
    <source>
        <dbReference type="Proteomes" id="UP000466785"/>
    </source>
</evidence>
<accession>A0A6N4V6Y9</accession>
<proteinExistence type="predicted"/>
<organism evidence="1 2">
    <name type="scientific">Mycolicibacterium poriferae</name>
    <dbReference type="NCBI Taxonomy" id="39694"/>
    <lineage>
        <taxon>Bacteria</taxon>
        <taxon>Bacillati</taxon>
        <taxon>Actinomycetota</taxon>
        <taxon>Actinomycetes</taxon>
        <taxon>Mycobacteriales</taxon>
        <taxon>Mycobacteriaceae</taxon>
        <taxon>Mycolicibacterium</taxon>
    </lineage>
</organism>